<evidence type="ECO:0000313" key="3">
    <source>
        <dbReference type="Proteomes" id="UP000664369"/>
    </source>
</evidence>
<dbReference type="PANTHER" id="PTHR23150">
    <property type="entry name" value="SULFATASE MODIFYING FACTOR 1, 2"/>
    <property type="match status" value="1"/>
</dbReference>
<comment type="caution">
    <text evidence="2">The sequence shown here is derived from an EMBL/GenBank/DDBJ whole genome shotgun (WGS) entry which is preliminary data.</text>
</comment>
<keyword evidence="3" id="KW-1185">Reference proteome</keyword>
<evidence type="ECO:0000313" key="2">
    <source>
        <dbReference type="EMBL" id="MBO2011002.1"/>
    </source>
</evidence>
<gene>
    <name evidence="2" type="ORF">J4E00_18220</name>
</gene>
<dbReference type="Pfam" id="PF03781">
    <property type="entry name" value="FGE-sulfatase"/>
    <property type="match status" value="1"/>
</dbReference>
<proteinExistence type="predicted"/>
<dbReference type="InterPro" id="IPR005532">
    <property type="entry name" value="SUMF_dom"/>
</dbReference>
<protein>
    <submittedName>
        <fullName evidence="2">Formylglycine-generating enzyme family protein</fullName>
    </submittedName>
</protein>
<dbReference type="SUPFAM" id="SSF56436">
    <property type="entry name" value="C-type lectin-like"/>
    <property type="match status" value="1"/>
</dbReference>
<dbReference type="InterPro" id="IPR042095">
    <property type="entry name" value="SUMF_sf"/>
</dbReference>
<accession>A0ABS3QIM2</accession>
<dbReference type="InterPro" id="IPR051043">
    <property type="entry name" value="Sulfatase_Mod_Factor_Kinase"/>
</dbReference>
<dbReference type="Proteomes" id="UP000664369">
    <property type="component" value="Unassembled WGS sequence"/>
</dbReference>
<name>A0ABS3QIM2_9BACT</name>
<reference evidence="2 3" key="1">
    <citation type="submission" date="2021-03" db="EMBL/GenBank/DDBJ databases">
        <authorList>
            <person name="Kim M.K."/>
        </authorList>
    </citation>
    <scope>NUCLEOTIDE SEQUENCE [LARGE SCALE GENOMIC DNA]</scope>
    <source>
        <strain evidence="2 3">BT442</strain>
    </source>
</reference>
<feature type="domain" description="Sulfatase-modifying factor enzyme-like" evidence="1">
    <location>
        <begin position="28"/>
        <end position="240"/>
    </location>
</feature>
<dbReference type="InterPro" id="IPR016187">
    <property type="entry name" value="CTDL_fold"/>
</dbReference>
<dbReference type="Gene3D" id="3.90.1580.10">
    <property type="entry name" value="paralog of FGE (formylglycine-generating enzyme)"/>
    <property type="match status" value="1"/>
</dbReference>
<dbReference type="PANTHER" id="PTHR23150:SF19">
    <property type="entry name" value="FORMYLGLYCINE-GENERATING ENZYME"/>
    <property type="match status" value="1"/>
</dbReference>
<evidence type="ECO:0000259" key="1">
    <source>
        <dbReference type="Pfam" id="PF03781"/>
    </source>
</evidence>
<dbReference type="EMBL" id="JAGETZ010000009">
    <property type="protein sequence ID" value="MBO2011002.1"/>
    <property type="molecule type" value="Genomic_DNA"/>
</dbReference>
<organism evidence="2 3">
    <name type="scientific">Hymenobacter negativus</name>
    <dbReference type="NCBI Taxonomy" id="2795026"/>
    <lineage>
        <taxon>Bacteria</taxon>
        <taxon>Pseudomonadati</taxon>
        <taxon>Bacteroidota</taxon>
        <taxon>Cytophagia</taxon>
        <taxon>Cytophagales</taxon>
        <taxon>Hymenobacteraceae</taxon>
        <taxon>Hymenobacter</taxon>
    </lineage>
</organism>
<sequence length="243" mass="26863">MLGTPKLCLNATMILPDLIQSSALASMQEQMVLITGGEILLRDDRIKQQWRVEIAPFFLAKYPITQAAYAAIANQSPSCFKGANNPVETVSWRDAVHFCNLLSAAAGLRPCYSLGAETAVDATADGYRLPTEAEWEYACKAGTSGIRYGELGAIAWYKENAEKTTHPVGLKQPNAWGLYDMLGNVWEWCSDIYDETVYGSYRIIRGGGWADEPRGCLATNRRRSHPAAFKIDDLGFRVARNKS</sequence>